<feature type="compositionally biased region" description="Low complexity" evidence="1">
    <location>
        <begin position="185"/>
        <end position="194"/>
    </location>
</feature>
<feature type="transmembrane region" description="Helical" evidence="2">
    <location>
        <begin position="24"/>
        <end position="48"/>
    </location>
</feature>
<sequence length="283" mass="30739">MRFELGKKQKAEDSGKRYKLELSMIGWVATVAVLLIGVTWVFIFGVLVGRGYRPEQNVPELARIMPSDKKDQAAAGSNNDVLKAEELQFYDSLKEDAPTATENGKTEPASRTPVKTPEKAASQQAGQQQTAQKKAPQEKPAASQQAAEAKAPPQTAQKQTAAASATKSDLLDPPEPAPTSEPAKAATPQPGTAADDADDGDQQVYDYIYQVAAFADPKSAEKFRGQLSGLGLKSSLQESAGESKTWHRVMVHFQGRPEDTRQLRTRLAEIGVDRIILRQKKPI</sequence>
<evidence type="ECO:0000313" key="5">
    <source>
        <dbReference type="Proteomes" id="UP000448292"/>
    </source>
</evidence>
<dbReference type="Proteomes" id="UP000448292">
    <property type="component" value="Unassembled WGS sequence"/>
</dbReference>
<dbReference type="RefSeq" id="WP_144301473.1">
    <property type="nucleotide sequence ID" value="NZ_QMIE01000001.1"/>
</dbReference>
<dbReference type="EMBL" id="QMIE01000001">
    <property type="protein sequence ID" value="TVM20011.1"/>
    <property type="molecule type" value="Genomic_DNA"/>
</dbReference>
<keyword evidence="5" id="KW-1185">Reference proteome</keyword>
<dbReference type="OrthoDB" id="5453354at2"/>
<keyword evidence="2" id="KW-0812">Transmembrane</keyword>
<dbReference type="SUPFAM" id="SSF110997">
    <property type="entry name" value="Sporulation related repeat"/>
    <property type="match status" value="1"/>
</dbReference>
<proteinExistence type="predicted"/>
<accession>A0A7M3MKQ4</accession>
<dbReference type="InterPro" id="IPR036680">
    <property type="entry name" value="SPOR-like_sf"/>
</dbReference>
<evidence type="ECO:0000259" key="3">
    <source>
        <dbReference type="PROSITE" id="PS51724"/>
    </source>
</evidence>
<evidence type="ECO:0000313" key="4">
    <source>
        <dbReference type="EMBL" id="TVM20011.1"/>
    </source>
</evidence>
<dbReference type="Pfam" id="PF05036">
    <property type="entry name" value="SPOR"/>
    <property type="match status" value="1"/>
</dbReference>
<dbReference type="AlphaFoldDB" id="A0A7M3MKQ4"/>
<dbReference type="Gene3D" id="3.30.70.1070">
    <property type="entry name" value="Sporulation related repeat"/>
    <property type="match status" value="1"/>
</dbReference>
<gene>
    <name evidence="4" type="ORF">DPQ33_01935</name>
</gene>
<dbReference type="InterPro" id="IPR007730">
    <property type="entry name" value="SPOR-like_dom"/>
</dbReference>
<dbReference type="PROSITE" id="PS51724">
    <property type="entry name" value="SPOR"/>
    <property type="match status" value="1"/>
</dbReference>
<evidence type="ECO:0000256" key="1">
    <source>
        <dbReference type="SAM" id="MobiDB-lite"/>
    </source>
</evidence>
<feature type="compositionally biased region" description="Low complexity" evidence="1">
    <location>
        <begin position="119"/>
        <end position="168"/>
    </location>
</feature>
<evidence type="ECO:0000256" key="2">
    <source>
        <dbReference type="SAM" id="Phobius"/>
    </source>
</evidence>
<keyword evidence="2" id="KW-0472">Membrane</keyword>
<organism evidence="4 5">
    <name type="scientific">Oceanidesulfovibrio indonesiensis</name>
    <dbReference type="NCBI Taxonomy" id="54767"/>
    <lineage>
        <taxon>Bacteria</taxon>
        <taxon>Pseudomonadati</taxon>
        <taxon>Thermodesulfobacteriota</taxon>
        <taxon>Desulfovibrionia</taxon>
        <taxon>Desulfovibrionales</taxon>
        <taxon>Desulfovibrionaceae</taxon>
        <taxon>Oceanidesulfovibrio</taxon>
    </lineage>
</organism>
<reference evidence="4 5" key="1">
    <citation type="submission" date="2018-06" db="EMBL/GenBank/DDBJ databases">
        <title>Complete genome of Desulfovibrio indonesiensis P37SLT.</title>
        <authorList>
            <person name="Crispim J.S."/>
            <person name="Vidigal P.M.P."/>
            <person name="Silva L.C.F."/>
            <person name="Laguardia C.N."/>
            <person name="Araujo L.C."/>
            <person name="Dias R.S."/>
            <person name="Sousa M.P."/>
            <person name="Paula S.O."/>
            <person name="Silva C."/>
        </authorList>
    </citation>
    <scope>NUCLEOTIDE SEQUENCE [LARGE SCALE GENOMIC DNA]</scope>
    <source>
        <strain evidence="4 5">P37SLT</strain>
    </source>
</reference>
<protein>
    <recommendedName>
        <fullName evidence="3">SPOR domain-containing protein</fullName>
    </recommendedName>
</protein>
<dbReference type="GO" id="GO:0042834">
    <property type="term" value="F:peptidoglycan binding"/>
    <property type="evidence" value="ECO:0007669"/>
    <property type="project" value="InterPro"/>
</dbReference>
<feature type="domain" description="SPOR" evidence="3">
    <location>
        <begin position="201"/>
        <end position="279"/>
    </location>
</feature>
<keyword evidence="2" id="KW-1133">Transmembrane helix</keyword>
<feature type="region of interest" description="Disordered" evidence="1">
    <location>
        <begin position="95"/>
        <end position="201"/>
    </location>
</feature>
<comment type="caution">
    <text evidence="4">The sequence shown here is derived from an EMBL/GenBank/DDBJ whole genome shotgun (WGS) entry which is preliminary data.</text>
</comment>
<name>A0A7M3MKQ4_9BACT</name>